<proteinExistence type="evidence at transcript level"/>
<evidence type="ECO:0000256" key="2">
    <source>
        <dbReference type="ARBA" id="ARBA00022525"/>
    </source>
</evidence>
<dbReference type="InterPro" id="IPR021971">
    <property type="entry name" value="Salp15"/>
</dbReference>
<protein>
    <submittedName>
        <fullName evidence="7">Putative ixostatin</fullName>
    </submittedName>
</protein>
<dbReference type="AlphaFoldDB" id="A0A0K8RAX2"/>
<accession>A0A0K8RAX2</accession>
<evidence type="ECO:0000256" key="4">
    <source>
        <dbReference type="ARBA" id="ARBA00023180"/>
    </source>
</evidence>
<dbReference type="Pfam" id="PF12115">
    <property type="entry name" value="Salp15"/>
    <property type="match status" value="1"/>
</dbReference>
<dbReference type="EMBL" id="GADI01005582">
    <property type="protein sequence ID" value="JAA68226.1"/>
    <property type="molecule type" value="mRNA"/>
</dbReference>
<keyword evidence="3 6" id="KW-0732">Signal</keyword>
<evidence type="ECO:0000256" key="5">
    <source>
        <dbReference type="ARBA" id="ARBA00034321"/>
    </source>
</evidence>
<comment type="similarity">
    <text evidence="5">Belongs to the salp15 family.</text>
</comment>
<keyword evidence="4" id="KW-0325">Glycoprotein</keyword>
<name>A0A0K8RAX2_IXORI</name>
<comment type="subcellular location">
    <subcellularLocation>
        <location evidence="1">Secreted</location>
    </subcellularLocation>
</comment>
<evidence type="ECO:0000256" key="6">
    <source>
        <dbReference type="SAM" id="SignalP"/>
    </source>
</evidence>
<feature type="chain" id="PRO_5005516605" evidence="6">
    <location>
        <begin position="20"/>
        <end position="133"/>
    </location>
</feature>
<evidence type="ECO:0000313" key="7">
    <source>
        <dbReference type="EMBL" id="JAA68226.1"/>
    </source>
</evidence>
<feature type="signal peptide" evidence="6">
    <location>
        <begin position="1"/>
        <end position="19"/>
    </location>
</feature>
<keyword evidence="2" id="KW-0964">Secreted</keyword>
<sequence>MSILMIIMGLATLLHDAESGCDNWYLDESLSHMRKECKTYLQDQFNKECKKINGKFVSFHVCNIKCQVTTGKHVKPVYIKLKNDLPCGPYGEICKEGICYGPCNVQFFNQVNPRTDEEIDETKTDVNGHLLYI</sequence>
<evidence type="ECO:0000256" key="3">
    <source>
        <dbReference type="ARBA" id="ARBA00022729"/>
    </source>
</evidence>
<evidence type="ECO:0000256" key="1">
    <source>
        <dbReference type="ARBA" id="ARBA00004613"/>
    </source>
</evidence>
<reference evidence="7" key="1">
    <citation type="submission" date="2012-12" db="EMBL/GenBank/DDBJ databases">
        <title>Identification and characterization of a phenylalanine ammonia-lyase gene family in Isatis indigotica Fort.</title>
        <authorList>
            <person name="Liu Q."/>
            <person name="Chen J."/>
            <person name="Zhou X."/>
            <person name="Di P."/>
            <person name="Xiao Y."/>
            <person name="Xuan H."/>
            <person name="Zhang L."/>
            <person name="Chen W."/>
        </authorList>
    </citation>
    <scope>NUCLEOTIDE SEQUENCE</scope>
    <source>
        <tissue evidence="7">Salivary gland</tissue>
    </source>
</reference>
<organism evidence="7">
    <name type="scientific">Ixodes ricinus</name>
    <name type="common">Common tick</name>
    <name type="synonym">Acarus ricinus</name>
    <dbReference type="NCBI Taxonomy" id="34613"/>
    <lineage>
        <taxon>Eukaryota</taxon>
        <taxon>Metazoa</taxon>
        <taxon>Ecdysozoa</taxon>
        <taxon>Arthropoda</taxon>
        <taxon>Chelicerata</taxon>
        <taxon>Arachnida</taxon>
        <taxon>Acari</taxon>
        <taxon>Parasitiformes</taxon>
        <taxon>Ixodida</taxon>
        <taxon>Ixodoidea</taxon>
        <taxon>Ixodidae</taxon>
        <taxon>Ixodinae</taxon>
        <taxon>Ixodes</taxon>
    </lineage>
</organism>
<dbReference type="GO" id="GO:0005576">
    <property type="term" value="C:extracellular region"/>
    <property type="evidence" value="ECO:0007669"/>
    <property type="project" value="UniProtKB-SubCell"/>
</dbReference>